<organism evidence="2 3">
    <name type="scientific">Odinarchaeota yellowstonii (strain LCB_4)</name>
    <dbReference type="NCBI Taxonomy" id="1841599"/>
    <lineage>
        <taxon>Archaea</taxon>
        <taxon>Promethearchaeati</taxon>
        <taxon>Candidatus Odinarchaeota</taxon>
        <taxon>Candidatus Odinarchaeia</taxon>
        <taxon>Candidatus Odinarchaeales</taxon>
        <taxon>Candidatus Odinarchaeaceae</taxon>
        <taxon>Candidatus Odinarchaeum</taxon>
    </lineage>
</organism>
<dbReference type="KEGG" id="oyw:OdinLCB4_006685"/>
<feature type="domain" description="Radical SAM core" evidence="1">
    <location>
        <begin position="209"/>
        <end position="455"/>
    </location>
</feature>
<dbReference type="InterPro" id="IPR007197">
    <property type="entry name" value="rSAM"/>
</dbReference>
<dbReference type="PANTHER" id="PTHR42731">
    <property type="entry name" value="SLL1084 PROTEIN"/>
    <property type="match status" value="1"/>
</dbReference>
<name>A0AAF0IBN7_ODILC</name>
<dbReference type="Gene3D" id="3.80.30.20">
    <property type="entry name" value="tm_1862 like domain"/>
    <property type="match status" value="1"/>
</dbReference>
<dbReference type="Gene3D" id="3.40.50.280">
    <property type="entry name" value="Cobalamin-binding domain"/>
    <property type="match status" value="1"/>
</dbReference>
<dbReference type="Pfam" id="PF04055">
    <property type="entry name" value="Radical_SAM"/>
    <property type="match status" value="1"/>
</dbReference>
<dbReference type="InterPro" id="IPR058240">
    <property type="entry name" value="rSAM_sf"/>
</dbReference>
<dbReference type="GO" id="GO:0051536">
    <property type="term" value="F:iron-sulfur cluster binding"/>
    <property type="evidence" value="ECO:0007669"/>
    <property type="project" value="InterPro"/>
</dbReference>
<dbReference type="PROSITE" id="PS51918">
    <property type="entry name" value="RADICAL_SAM"/>
    <property type="match status" value="1"/>
</dbReference>
<dbReference type="Proteomes" id="UP000186851">
    <property type="component" value="Chromosome"/>
</dbReference>
<evidence type="ECO:0000313" key="2">
    <source>
        <dbReference type="EMBL" id="WEU40152.1"/>
    </source>
</evidence>
<evidence type="ECO:0000313" key="3">
    <source>
        <dbReference type="Proteomes" id="UP000186851"/>
    </source>
</evidence>
<gene>
    <name evidence="2" type="ORF">OdinLCB4_006685</name>
</gene>
<proteinExistence type="predicted"/>
<dbReference type="SFLD" id="SFLDS00029">
    <property type="entry name" value="Radical_SAM"/>
    <property type="match status" value="1"/>
</dbReference>
<evidence type="ECO:0000259" key="1">
    <source>
        <dbReference type="PROSITE" id="PS51918"/>
    </source>
</evidence>
<reference evidence="2" key="2">
    <citation type="journal article" date="2022" name="Nat. Microbiol.">
        <title>A closed Candidatus Odinarchaeum chromosome exposes Asgard archaeal viruses.</title>
        <authorList>
            <person name="Tamarit D."/>
            <person name="Caceres E.F."/>
            <person name="Krupovic M."/>
            <person name="Nijland R."/>
            <person name="Eme L."/>
            <person name="Robinson N.P."/>
            <person name="Ettema T.J.G."/>
        </authorList>
    </citation>
    <scope>NUCLEOTIDE SEQUENCE</scope>
    <source>
        <strain evidence="2">LCB_4</strain>
    </source>
</reference>
<dbReference type="PANTHER" id="PTHR42731:SF4">
    <property type="entry name" value="RADICAL SAM DOMAIN PROTEIN"/>
    <property type="match status" value="1"/>
</dbReference>
<dbReference type="EMBL" id="CP091871">
    <property type="protein sequence ID" value="WEU40152.1"/>
    <property type="molecule type" value="Genomic_DNA"/>
</dbReference>
<dbReference type="SUPFAM" id="SSF102114">
    <property type="entry name" value="Radical SAM enzymes"/>
    <property type="match status" value="1"/>
</dbReference>
<dbReference type="SFLD" id="SFLDG01082">
    <property type="entry name" value="B12-binding_domain_containing"/>
    <property type="match status" value="1"/>
</dbReference>
<dbReference type="SMART" id="SM00729">
    <property type="entry name" value="Elp3"/>
    <property type="match status" value="1"/>
</dbReference>
<protein>
    <submittedName>
        <fullName evidence="2">B12-binding domain-containing radical SAM protein</fullName>
    </submittedName>
</protein>
<accession>A0AAF0IBN7</accession>
<dbReference type="CDD" id="cd01335">
    <property type="entry name" value="Radical_SAM"/>
    <property type="match status" value="1"/>
</dbReference>
<dbReference type="AlphaFoldDB" id="A0AAF0IBN7"/>
<dbReference type="GO" id="GO:0003824">
    <property type="term" value="F:catalytic activity"/>
    <property type="evidence" value="ECO:0007669"/>
    <property type="project" value="InterPro"/>
</dbReference>
<sequence>MSRIILTADETLMTEYGGASFLGFILCAPRRILPNFLVKYIICPRPRMKNGEVLAPPYSLRKVEASLVHSGYSKNDIKFIHPSKLSEAVSEETKIIGVDAVDPMGRAPVSWTLRHLLGGGAPATQLAFLSLMKEIKALKEKYNFKVILGGPGAWQVTDREAELLGIDVRYYGQAEVTLPEIVDKLIKGESVPPVVKAHPPKPDQIYPILGPARCGFVQITEGCGRGCQFCGPTQVPWRSIPLDIVLKEAKMSVAVGEKNLYLLSEDWLRYGAKGFRELNLNALTKLLQALRGLPGVDKIVSTHVNFSTMKLAGEKPIEELNYYMGVNEKEPWIGPQIGLETGSPRLLEKYMRGKVLPYTPQEWHEIVVEACQILKDVHWYPCITMITGLPEETDDDIMLTLELLDDLKGTPAWFFPLFFIPIGVSALSGEEFFKTYLMNEARWELVTRSWKLSAEFALKYIKHVTSGAKASLTQVFLNKLFSRLSDETLRFIDKIAGQPERMLSMLKNVDLTKPGKPLMKALVSIIAR</sequence>
<dbReference type="InterPro" id="IPR006638">
    <property type="entry name" value="Elp3/MiaA/NifB-like_rSAM"/>
</dbReference>
<reference evidence="2" key="1">
    <citation type="journal article" date="2017" name="Nature">
        <title>Asgard archaea illuminate the origin of eukaryotic cellular complexity.</title>
        <authorList>
            <person name="Zaremba-Niedzwiedzka K."/>
            <person name="Caceres E.F."/>
            <person name="Saw J.H."/>
            <person name="Backstrom D."/>
            <person name="Juzokaite L."/>
            <person name="Vancaester E."/>
            <person name="Seitz K.W."/>
            <person name="Anantharaman K."/>
            <person name="Starnawski P."/>
            <person name="Kjeldsen K.U."/>
            <person name="Scott M.B."/>
            <person name="Nunoura T."/>
            <person name="Banfield J.F."/>
            <person name="Schramm A."/>
            <person name="Baker B.J."/>
            <person name="Spang A."/>
            <person name="Ettema T.J.G."/>
        </authorList>
    </citation>
    <scope>NUCLEOTIDE SEQUENCE</scope>
    <source>
        <strain evidence="2">LCB_4</strain>
    </source>
</reference>
<dbReference type="InterPro" id="IPR023404">
    <property type="entry name" value="rSAM_horseshoe"/>
</dbReference>